<reference evidence="3" key="1">
    <citation type="submission" date="2021-03" db="EMBL/GenBank/DDBJ databases">
        <authorList>
            <person name="Tran Van P."/>
        </authorList>
    </citation>
    <scope>NUCLEOTIDE SEQUENCE</scope>
</reference>
<comment type="caution">
    <text evidence="3">The sequence shown here is derived from an EMBL/GenBank/DDBJ whole genome shotgun (WGS) entry which is preliminary data.</text>
</comment>
<dbReference type="Proteomes" id="UP001153148">
    <property type="component" value="Unassembled WGS sequence"/>
</dbReference>
<dbReference type="PANTHER" id="PTHR43775">
    <property type="entry name" value="FATTY ACID SYNTHASE"/>
    <property type="match status" value="1"/>
</dbReference>
<name>A0ABN7NJJ7_TIMPD</name>
<protein>
    <recommendedName>
        <fullName evidence="2">Enoyl reductase (ER) domain-containing protein</fullName>
    </recommendedName>
</protein>
<feature type="compositionally biased region" description="Basic and acidic residues" evidence="1">
    <location>
        <begin position="178"/>
        <end position="187"/>
    </location>
</feature>
<feature type="region of interest" description="Disordered" evidence="1">
    <location>
        <begin position="169"/>
        <end position="201"/>
    </location>
</feature>
<dbReference type="Pfam" id="PF00107">
    <property type="entry name" value="ADH_zinc_N"/>
    <property type="match status" value="1"/>
</dbReference>
<dbReference type="PANTHER" id="PTHR43775:SF23">
    <property type="entry name" value="FATTY ACID SYNTHASE 3"/>
    <property type="match status" value="1"/>
</dbReference>
<dbReference type="InterPro" id="IPR036291">
    <property type="entry name" value="NAD(P)-bd_dom_sf"/>
</dbReference>
<sequence length="651" mass="72692">MGPLHTFEPIVDYSSSDSECVDDPDFVLNDTVYSSVDNNNKSHQNIQLNKNQDETVSASGKKRDKSANKRIENKNQKDSGKNYDSVNTVSFKNVHKILSSNSDIGLIITPIDTLEKCGLVDSSSFILARSIGKQTPKISDGLVVVIEQQFDNEKLLLLKKDQRRMRNMNKARGLSSKDSNDHEEQNCHDPNNPSFYRADMRSSSVDNTHAVSVEEKSPVVFLAGDEHIWPQQLKSELNISNGYNKRVYVVIKTKAPIDGKTLIQQLGKEPKADKLRYISILDENAPNFSLTEDIYLQQLQQDLVCNVYSEGSWGSFRQLPIDEMTEKPISLSLLPALRLKNIQINHVGLNLRDPTVNDSIQEKGDSAVIIVTSSTFIPSQGLLPRQQGHLSGPGTGRSPFNLDILPEKIKSLRDKLNDIGNLELSGTLEDGRRVMSIVQNTKDPIHNSLDPYLTWDIPESWSLEDAATVPWAYSTAYHGMIQAAKLSSGETVLIHAGHTPIGQAAIAFALHIGSTVFTTVTEIVHKEFLMKRFPRLKEKHILSLDNNIDISLMRETQGKGVNVLINCLCGSKLHSSLRCVSECGRFVQLGITDMEENTSIGKRLTCYPKGLSLYREQCKVMFTKSKEIDKSNKINLETTQKHATMELPSCD</sequence>
<evidence type="ECO:0000259" key="2">
    <source>
        <dbReference type="SMART" id="SM00829"/>
    </source>
</evidence>
<keyword evidence="4" id="KW-1185">Reference proteome</keyword>
<dbReference type="Gene3D" id="3.40.50.720">
    <property type="entry name" value="NAD(P)-binding Rossmann-like Domain"/>
    <property type="match status" value="1"/>
</dbReference>
<evidence type="ECO:0000313" key="3">
    <source>
        <dbReference type="EMBL" id="CAG2054728.1"/>
    </source>
</evidence>
<feature type="compositionally biased region" description="Basic and acidic residues" evidence="1">
    <location>
        <begin position="65"/>
        <end position="81"/>
    </location>
</feature>
<dbReference type="InterPro" id="IPR050091">
    <property type="entry name" value="PKS_NRPS_Biosynth_Enz"/>
</dbReference>
<dbReference type="SMART" id="SM00829">
    <property type="entry name" value="PKS_ER"/>
    <property type="match status" value="1"/>
</dbReference>
<dbReference type="EMBL" id="CAJPIN010001659">
    <property type="protein sequence ID" value="CAG2054728.1"/>
    <property type="molecule type" value="Genomic_DNA"/>
</dbReference>
<dbReference type="Pfam" id="PF21149">
    <property type="entry name" value="FAS_pseudo-KR"/>
    <property type="match status" value="1"/>
</dbReference>
<feature type="domain" description="Enoyl reductase (ER)" evidence="2">
    <location>
        <begin position="314"/>
        <end position="636"/>
    </location>
</feature>
<evidence type="ECO:0000313" key="4">
    <source>
        <dbReference type="Proteomes" id="UP001153148"/>
    </source>
</evidence>
<feature type="compositionally biased region" description="Polar residues" evidence="1">
    <location>
        <begin position="38"/>
        <end position="58"/>
    </location>
</feature>
<dbReference type="CDD" id="cd05195">
    <property type="entry name" value="enoyl_red"/>
    <property type="match status" value="1"/>
</dbReference>
<dbReference type="InterPro" id="IPR020843">
    <property type="entry name" value="ER"/>
</dbReference>
<dbReference type="InterPro" id="IPR049391">
    <property type="entry name" value="FAS_pseudo-KR"/>
</dbReference>
<dbReference type="Gene3D" id="3.90.180.10">
    <property type="entry name" value="Medium-chain alcohol dehydrogenases, catalytic domain"/>
    <property type="match status" value="1"/>
</dbReference>
<dbReference type="InterPro" id="IPR013149">
    <property type="entry name" value="ADH-like_C"/>
</dbReference>
<dbReference type="SUPFAM" id="SSF51735">
    <property type="entry name" value="NAD(P)-binding Rossmann-fold domains"/>
    <property type="match status" value="1"/>
</dbReference>
<organism evidence="3 4">
    <name type="scientific">Timema podura</name>
    <name type="common">Walking stick</name>
    <dbReference type="NCBI Taxonomy" id="61482"/>
    <lineage>
        <taxon>Eukaryota</taxon>
        <taxon>Metazoa</taxon>
        <taxon>Ecdysozoa</taxon>
        <taxon>Arthropoda</taxon>
        <taxon>Hexapoda</taxon>
        <taxon>Insecta</taxon>
        <taxon>Pterygota</taxon>
        <taxon>Neoptera</taxon>
        <taxon>Polyneoptera</taxon>
        <taxon>Phasmatodea</taxon>
        <taxon>Timematodea</taxon>
        <taxon>Timematoidea</taxon>
        <taxon>Timematidae</taxon>
        <taxon>Timema</taxon>
    </lineage>
</organism>
<accession>A0ABN7NJJ7</accession>
<gene>
    <name evidence="3" type="ORF">TPAB3V08_LOCUS1749</name>
</gene>
<feature type="region of interest" description="Disordered" evidence="1">
    <location>
        <begin position="38"/>
        <end position="85"/>
    </location>
</feature>
<proteinExistence type="predicted"/>
<evidence type="ECO:0000256" key="1">
    <source>
        <dbReference type="SAM" id="MobiDB-lite"/>
    </source>
</evidence>